<dbReference type="EMBL" id="QKKF02017590">
    <property type="protein sequence ID" value="RZF40839.1"/>
    <property type="molecule type" value="Genomic_DNA"/>
</dbReference>
<evidence type="ECO:0000313" key="2">
    <source>
        <dbReference type="EMBL" id="RZF40839.1"/>
    </source>
</evidence>
<proteinExistence type="predicted"/>
<protein>
    <submittedName>
        <fullName evidence="2">Uncharacterized protein</fullName>
    </submittedName>
</protein>
<reference evidence="2" key="2">
    <citation type="submission" date="2019-02" db="EMBL/GenBank/DDBJ databases">
        <authorList>
            <person name="Zhu J."/>
            <person name="Jiang F."/>
            <person name="Wang X."/>
            <person name="Yang P."/>
            <person name="Bao Y."/>
            <person name="Zhao W."/>
            <person name="Wang W."/>
            <person name="Lu H."/>
            <person name="Wang Q."/>
            <person name="Cui N."/>
            <person name="Li J."/>
            <person name="Chen X."/>
            <person name="Luo L."/>
            <person name="Yu J."/>
            <person name="Kang L."/>
            <person name="Cui F."/>
        </authorList>
    </citation>
    <scope>NUCLEOTIDE SEQUENCE</scope>
    <source>
        <strain evidence="2">Lst14</strain>
        <tissue evidence="2">Whole body</tissue>
    </source>
</reference>
<comment type="caution">
    <text evidence="2">The sequence shown here is derived from an EMBL/GenBank/DDBJ whole genome shotgun (WGS) entry which is preliminary data.</text>
</comment>
<reference evidence="2 3" key="1">
    <citation type="journal article" date="2017" name="Gigascience">
        <title>Genome sequence of the small brown planthopper, Laodelphax striatellus.</title>
        <authorList>
            <person name="Zhu J."/>
            <person name="Jiang F."/>
            <person name="Wang X."/>
            <person name="Yang P."/>
            <person name="Bao Y."/>
            <person name="Zhao W."/>
            <person name="Wang W."/>
            <person name="Lu H."/>
            <person name="Wang Q."/>
            <person name="Cui N."/>
            <person name="Li J."/>
            <person name="Chen X."/>
            <person name="Luo L."/>
            <person name="Yu J."/>
            <person name="Kang L."/>
            <person name="Cui F."/>
        </authorList>
    </citation>
    <scope>NUCLEOTIDE SEQUENCE [LARGE SCALE GENOMIC DNA]</scope>
    <source>
        <strain evidence="2">Lst14</strain>
        <tissue evidence="2">Whole body</tissue>
    </source>
</reference>
<accession>A0A482X4P3</accession>
<gene>
    <name evidence="2" type="ORF">LSTR_LSTR003349</name>
    <name evidence="1" type="ORF">LSTR_LSTR016333</name>
</gene>
<keyword evidence="3" id="KW-1185">Reference proteome</keyword>
<evidence type="ECO:0000313" key="3">
    <source>
        <dbReference type="Proteomes" id="UP000291343"/>
    </source>
</evidence>
<name>A0A482X4P3_LAOST</name>
<sequence length="90" mass="10139">MEFLLRGSLINECAQTAEKGRKDCSLEPRASETRIGESDPIIFFGSGYLYGMWIAEKNCEVLRDQFSPPFIEVSIIDLSNSDTAAFSRRL</sequence>
<organism evidence="2 3">
    <name type="scientific">Laodelphax striatellus</name>
    <name type="common">Small brown planthopper</name>
    <name type="synonym">Delphax striatella</name>
    <dbReference type="NCBI Taxonomy" id="195883"/>
    <lineage>
        <taxon>Eukaryota</taxon>
        <taxon>Metazoa</taxon>
        <taxon>Ecdysozoa</taxon>
        <taxon>Arthropoda</taxon>
        <taxon>Hexapoda</taxon>
        <taxon>Insecta</taxon>
        <taxon>Pterygota</taxon>
        <taxon>Neoptera</taxon>
        <taxon>Paraneoptera</taxon>
        <taxon>Hemiptera</taxon>
        <taxon>Auchenorrhyncha</taxon>
        <taxon>Fulgoroidea</taxon>
        <taxon>Delphacidae</taxon>
        <taxon>Criomorphinae</taxon>
        <taxon>Laodelphax</taxon>
    </lineage>
</organism>
<evidence type="ECO:0000313" key="1">
    <source>
        <dbReference type="EMBL" id="RZF34207.1"/>
    </source>
</evidence>
<dbReference type="Proteomes" id="UP000291343">
    <property type="component" value="Unassembled WGS sequence"/>
</dbReference>
<dbReference type="OrthoDB" id="1608002at2759"/>
<dbReference type="InParanoid" id="A0A482X4P3"/>
<dbReference type="AlphaFoldDB" id="A0A482X4P3"/>
<dbReference type="EMBL" id="QKKF02032497">
    <property type="protein sequence ID" value="RZF34207.1"/>
    <property type="molecule type" value="Genomic_DNA"/>
</dbReference>